<accession>A0A4Q2UKV7</accession>
<comment type="caution">
    <text evidence="1">The sequence shown here is derived from an EMBL/GenBank/DDBJ whole genome shotgun (WGS) entry which is preliminary data.</text>
</comment>
<sequence length="152" mass="17912">MEATFDFLSSLVARGDTLLMAYMVEDNKRIDLPLDAFDGSPFLEAMQDLQQEWQSILAPATDVDAVHYKDMLVLLQKRIRQYETSISMHERMINQFSHWLRQMQNSSLTSPGRELFIRTYQRMIDLHRTHLARDRFNSYLVRNRLNQLSSAV</sequence>
<protein>
    <submittedName>
        <fullName evidence="1">Uncharacterized protein</fullName>
    </submittedName>
</protein>
<proteinExistence type="predicted"/>
<dbReference type="AlphaFoldDB" id="A0A4Q2UKV7"/>
<dbReference type="Proteomes" id="UP000290407">
    <property type="component" value="Unassembled WGS sequence"/>
</dbReference>
<dbReference type="EMBL" id="SBLB01000003">
    <property type="protein sequence ID" value="RYC69322.1"/>
    <property type="molecule type" value="Genomic_DNA"/>
</dbReference>
<keyword evidence="2" id="KW-1185">Reference proteome</keyword>
<evidence type="ECO:0000313" key="1">
    <source>
        <dbReference type="EMBL" id="RYC69322.1"/>
    </source>
</evidence>
<organism evidence="1 2">
    <name type="scientific">Spirosoma sordidisoli</name>
    <dbReference type="NCBI Taxonomy" id="2502893"/>
    <lineage>
        <taxon>Bacteria</taxon>
        <taxon>Pseudomonadati</taxon>
        <taxon>Bacteroidota</taxon>
        <taxon>Cytophagia</taxon>
        <taxon>Cytophagales</taxon>
        <taxon>Cytophagaceae</taxon>
        <taxon>Spirosoma</taxon>
    </lineage>
</organism>
<name>A0A4Q2UKV7_9BACT</name>
<reference evidence="1 2" key="1">
    <citation type="submission" date="2019-01" db="EMBL/GenBank/DDBJ databases">
        <title>Spirosoma flava sp. nov., a propanil-degrading bacterium isolated from herbicide-contaminated soil.</title>
        <authorList>
            <person name="Zhang L."/>
            <person name="Jiang J.-D."/>
        </authorList>
    </citation>
    <scope>NUCLEOTIDE SEQUENCE [LARGE SCALE GENOMIC DNA]</scope>
    <source>
        <strain evidence="1 2">TY50</strain>
    </source>
</reference>
<gene>
    <name evidence="1" type="ORF">EQG79_11965</name>
</gene>
<evidence type="ECO:0000313" key="2">
    <source>
        <dbReference type="Proteomes" id="UP000290407"/>
    </source>
</evidence>